<feature type="region of interest" description="Disordered" evidence="2">
    <location>
        <begin position="26"/>
        <end position="88"/>
    </location>
</feature>
<sequence length="228" mass="25324">MIIQWNLDFTICLWRKKMYCKIKGHERHTHDTPMHERRDSFEGPDMFPSPAPSSPSPTRFSRQIPRSARSLTPSPIPSPTRPTVTLRRSISPVCLRPSSLPPSLKRKCPTHGFELGVSPSKRVCDSSSQSTSPEAPCETAHLDFDNINSIQMDTKYSLALTNTSSTTLLSSPMLFGEPSRINFPSYRSRFTPPRSPLAGPVTSHSVHTEASVSIGNTPACFTFAPVRE</sequence>
<evidence type="ECO:0000256" key="1">
    <source>
        <dbReference type="ARBA" id="ARBA00006725"/>
    </source>
</evidence>
<dbReference type="STRING" id="45351.A7SEE8"/>
<dbReference type="InterPro" id="IPR026716">
    <property type="entry name" value="PBIR1/2/3"/>
</dbReference>
<gene>
    <name evidence="3" type="ORF">NEMVEDRAFT_v1g233079</name>
</gene>
<accession>A7SEE8</accession>
<reference evidence="3 4" key="1">
    <citation type="journal article" date="2007" name="Science">
        <title>Sea anemone genome reveals ancestral eumetazoan gene repertoire and genomic organization.</title>
        <authorList>
            <person name="Putnam N.H."/>
            <person name="Srivastava M."/>
            <person name="Hellsten U."/>
            <person name="Dirks B."/>
            <person name="Chapman J."/>
            <person name="Salamov A."/>
            <person name="Terry A."/>
            <person name="Shapiro H."/>
            <person name="Lindquist E."/>
            <person name="Kapitonov V.V."/>
            <person name="Jurka J."/>
            <person name="Genikhovich G."/>
            <person name="Grigoriev I.V."/>
            <person name="Lucas S.M."/>
            <person name="Steele R.E."/>
            <person name="Finnerty J.R."/>
            <person name="Technau U."/>
            <person name="Martindale M.Q."/>
            <person name="Rokhsar D.S."/>
        </authorList>
    </citation>
    <scope>NUCLEOTIDE SEQUENCE [LARGE SCALE GENOMIC DNA]</scope>
    <source>
        <strain evidence="4">CH2 X CH6</strain>
    </source>
</reference>
<dbReference type="HOGENOM" id="CLU_1216036_0_0_1"/>
<feature type="compositionally biased region" description="Basic and acidic residues" evidence="2">
    <location>
        <begin position="28"/>
        <end position="41"/>
    </location>
</feature>
<dbReference type="PANTHER" id="PTHR22227:SF6">
    <property type="entry name" value="FAMILY WITH SEQUENCE SIMILARITY 122B ISOFORM X1"/>
    <property type="match status" value="1"/>
</dbReference>
<dbReference type="PANTHER" id="PTHR22227">
    <property type="entry name" value="FAMILY WITH SEQUENCE SIMILARITY 122B ISOFORM X1"/>
    <property type="match status" value="1"/>
</dbReference>
<protein>
    <submittedName>
        <fullName evidence="3">Uncharacterized protein</fullName>
    </submittedName>
</protein>
<organism evidence="3 4">
    <name type="scientific">Nematostella vectensis</name>
    <name type="common">Starlet sea anemone</name>
    <dbReference type="NCBI Taxonomy" id="45351"/>
    <lineage>
        <taxon>Eukaryota</taxon>
        <taxon>Metazoa</taxon>
        <taxon>Cnidaria</taxon>
        <taxon>Anthozoa</taxon>
        <taxon>Hexacorallia</taxon>
        <taxon>Actiniaria</taxon>
        <taxon>Edwardsiidae</taxon>
        <taxon>Nematostella</taxon>
    </lineage>
</organism>
<dbReference type="AlphaFoldDB" id="A7SEE8"/>
<keyword evidence="4" id="KW-1185">Reference proteome</keyword>
<dbReference type="InParanoid" id="A7SEE8"/>
<name>A7SEE8_NEMVE</name>
<evidence type="ECO:0000313" key="4">
    <source>
        <dbReference type="Proteomes" id="UP000001593"/>
    </source>
</evidence>
<evidence type="ECO:0000256" key="2">
    <source>
        <dbReference type="SAM" id="MobiDB-lite"/>
    </source>
</evidence>
<proteinExistence type="inferred from homology"/>
<evidence type="ECO:0000313" key="3">
    <source>
        <dbReference type="EMBL" id="EDO37938.1"/>
    </source>
</evidence>
<dbReference type="Proteomes" id="UP000001593">
    <property type="component" value="Unassembled WGS sequence"/>
</dbReference>
<comment type="similarity">
    <text evidence="1">Belongs to the FAM122 family.</text>
</comment>
<dbReference type="GO" id="GO:0004865">
    <property type="term" value="F:protein serine/threonine phosphatase inhibitor activity"/>
    <property type="evidence" value="ECO:0007669"/>
    <property type="project" value="InterPro"/>
</dbReference>
<dbReference type="EMBL" id="DS469636">
    <property type="protein sequence ID" value="EDO37938.1"/>
    <property type="molecule type" value="Genomic_DNA"/>
</dbReference>